<name>W5YLJ8_9GAMM</name>
<evidence type="ECO:0000313" key="1">
    <source>
        <dbReference type="EMBL" id="AHI29946.1"/>
    </source>
</evidence>
<accession>W5YLJ8</accession>
<sequence length="74" mass="8450">MSERKGQYFGAKCWQQGLNVNETIAEAAKEIGIDKLSNDPRTWPPFVHGAEEAWQDKNLAHLDEQARLRDLQKA</sequence>
<keyword evidence="2" id="KW-1185">Reference proteome</keyword>
<dbReference type="Proteomes" id="UP000061489">
    <property type="component" value="Chromosome"/>
</dbReference>
<evidence type="ECO:0000313" key="2">
    <source>
        <dbReference type="Proteomes" id="UP000061489"/>
    </source>
</evidence>
<dbReference type="HOGENOM" id="CLU_2683534_0_0_6"/>
<protein>
    <submittedName>
        <fullName evidence="1">Uncharacterized protein</fullName>
    </submittedName>
</protein>
<dbReference type="OrthoDB" id="9841690at2"/>
<organism evidence="1 2">
    <name type="scientific">Marinobacter similis</name>
    <dbReference type="NCBI Taxonomy" id="1420916"/>
    <lineage>
        <taxon>Bacteria</taxon>
        <taxon>Pseudomonadati</taxon>
        <taxon>Pseudomonadota</taxon>
        <taxon>Gammaproteobacteria</taxon>
        <taxon>Pseudomonadales</taxon>
        <taxon>Marinobacteraceae</taxon>
        <taxon>Marinobacter</taxon>
    </lineage>
</organism>
<reference evidence="1 2" key="1">
    <citation type="journal article" date="2014" name="Genome Announc.">
        <title>Draft Genome Sequences of Marinobacter similis A3d10T and Marinobacter salarius R9SW1T.</title>
        <authorList>
            <person name="Ivanova E.P."/>
            <person name="Ng H.J."/>
            <person name="Webb H.K."/>
            <person name="Feng G."/>
            <person name="Oshima K."/>
            <person name="Hattori M."/>
            <person name="Ohkuma M."/>
            <person name="Sergeev A.F."/>
            <person name="Mikhailov V.V."/>
            <person name="Crawford R.J."/>
            <person name="Sawabe T."/>
        </authorList>
    </citation>
    <scope>NUCLEOTIDE SEQUENCE [LARGE SCALE GENOMIC DNA]</scope>
    <source>
        <strain evidence="1 2">A3d10</strain>
    </source>
</reference>
<dbReference type="KEGG" id="msx:AU14_02080"/>
<gene>
    <name evidence="1" type="ORF">AU14_02080</name>
</gene>
<dbReference type="EMBL" id="CP007151">
    <property type="protein sequence ID" value="AHI29946.1"/>
    <property type="molecule type" value="Genomic_DNA"/>
</dbReference>
<dbReference type="AlphaFoldDB" id="W5YLJ8"/>
<dbReference type="RefSeq" id="WP_041338465.1">
    <property type="nucleotide sequence ID" value="NZ_CP007151.1"/>
</dbReference>
<proteinExistence type="predicted"/>